<sequence>MTLPAEIDTSARARFYRAVILLLPLYASLATLFLPWDSVFRNDAESVTAHFWDSLRIVAGILAIWFGLLVSPGSIRETLVLLAGLLGFILGTVGLALLVSRSGFYGVPVICAAVLALPLLVAARGRPGWHGWIEQLGEVLRVGLLRGLAGLGAGLITLGVLWAASALLSSLLRDFRFVGFETVAGVVIGICATLALMLAWEEWTEPLVRRFWSLFLPVLLAISLLLSVAVLWLGSDRFNGLFGTVVLFTLLAAGLLFAAGTKRDPGLLSTMARLAALPLALLAAFLLVRMSRLEGWKPAYLHVSLILVGVTLAAVRAWVARFLPRLWLPEGIVTAALPIIALVGILEVPRWGSFPARPETPVTGTVALVWPPGAQLPEEARTAIGRTCYLASGCTVLMQDLDGDGSAEIINLTARTIWGNAKGAKRWMVTGTLVGTVGDTRDVTSVETVPSEWQDLMINGYRVRTNVFPR</sequence>
<dbReference type="Proteomes" id="UP001597295">
    <property type="component" value="Unassembled WGS sequence"/>
</dbReference>
<feature type="transmembrane region" description="Helical" evidence="1">
    <location>
        <begin position="15"/>
        <end position="34"/>
    </location>
</feature>
<feature type="transmembrane region" description="Helical" evidence="1">
    <location>
        <begin position="300"/>
        <end position="319"/>
    </location>
</feature>
<gene>
    <name evidence="2" type="ORF">ACFSM5_20880</name>
</gene>
<organism evidence="2 3">
    <name type="scientific">Lacibacterium aquatile</name>
    <dbReference type="NCBI Taxonomy" id="1168082"/>
    <lineage>
        <taxon>Bacteria</taxon>
        <taxon>Pseudomonadati</taxon>
        <taxon>Pseudomonadota</taxon>
        <taxon>Alphaproteobacteria</taxon>
        <taxon>Rhodospirillales</taxon>
        <taxon>Rhodospirillaceae</taxon>
    </lineage>
</organism>
<evidence type="ECO:0008006" key="4">
    <source>
        <dbReference type="Google" id="ProtNLM"/>
    </source>
</evidence>
<evidence type="ECO:0000313" key="3">
    <source>
        <dbReference type="Proteomes" id="UP001597295"/>
    </source>
</evidence>
<feature type="transmembrane region" description="Helical" evidence="1">
    <location>
        <begin position="240"/>
        <end position="259"/>
    </location>
</feature>
<comment type="caution">
    <text evidence="2">The sequence shown here is derived from an EMBL/GenBank/DDBJ whole genome shotgun (WGS) entry which is preliminary data.</text>
</comment>
<feature type="transmembrane region" description="Helical" evidence="1">
    <location>
        <begin position="79"/>
        <end position="99"/>
    </location>
</feature>
<feature type="transmembrane region" description="Helical" evidence="1">
    <location>
        <begin position="177"/>
        <end position="199"/>
    </location>
</feature>
<name>A0ABW5E150_9PROT</name>
<dbReference type="EMBL" id="JBHUIP010000016">
    <property type="protein sequence ID" value="MFD2265371.1"/>
    <property type="molecule type" value="Genomic_DNA"/>
</dbReference>
<proteinExistence type="predicted"/>
<evidence type="ECO:0000256" key="1">
    <source>
        <dbReference type="SAM" id="Phobius"/>
    </source>
</evidence>
<feature type="transmembrane region" description="Helical" evidence="1">
    <location>
        <begin position="211"/>
        <end position="234"/>
    </location>
</feature>
<feature type="transmembrane region" description="Helical" evidence="1">
    <location>
        <begin position="54"/>
        <end position="72"/>
    </location>
</feature>
<feature type="transmembrane region" description="Helical" evidence="1">
    <location>
        <begin position="271"/>
        <end position="288"/>
    </location>
</feature>
<keyword evidence="1" id="KW-1133">Transmembrane helix</keyword>
<keyword evidence="1" id="KW-0812">Transmembrane</keyword>
<reference evidence="3" key="1">
    <citation type="journal article" date="2019" name="Int. J. Syst. Evol. Microbiol.">
        <title>The Global Catalogue of Microorganisms (GCM) 10K type strain sequencing project: providing services to taxonomists for standard genome sequencing and annotation.</title>
        <authorList>
            <consortium name="The Broad Institute Genomics Platform"/>
            <consortium name="The Broad Institute Genome Sequencing Center for Infectious Disease"/>
            <person name="Wu L."/>
            <person name="Ma J."/>
        </authorList>
    </citation>
    <scope>NUCLEOTIDE SEQUENCE [LARGE SCALE GENOMIC DNA]</scope>
    <source>
        <strain evidence="3">CGMCC 1.19062</strain>
    </source>
</reference>
<dbReference type="RefSeq" id="WP_379878638.1">
    <property type="nucleotide sequence ID" value="NZ_JBHUIP010000016.1"/>
</dbReference>
<evidence type="ECO:0000313" key="2">
    <source>
        <dbReference type="EMBL" id="MFD2265371.1"/>
    </source>
</evidence>
<feature type="transmembrane region" description="Helical" evidence="1">
    <location>
        <begin position="144"/>
        <end position="165"/>
    </location>
</feature>
<feature type="transmembrane region" description="Helical" evidence="1">
    <location>
        <begin position="105"/>
        <end position="123"/>
    </location>
</feature>
<keyword evidence="3" id="KW-1185">Reference proteome</keyword>
<accession>A0ABW5E150</accession>
<protein>
    <recommendedName>
        <fullName evidence="4">DUF4153 domain-containing protein</fullName>
    </recommendedName>
</protein>
<feature type="transmembrane region" description="Helical" evidence="1">
    <location>
        <begin position="326"/>
        <end position="346"/>
    </location>
</feature>
<keyword evidence="1" id="KW-0472">Membrane</keyword>